<dbReference type="Pfam" id="PF04542">
    <property type="entry name" value="Sigma70_r2"/>
    <property type="match status" value="1"/>
</dbReference>
<dbReference type="GO" id="GO:0016987">
    <property type="term" value="F:sigma factor activity"/>
    <property type="evidence" value="ECO:0007669"/>
    <property type="project" value="UniProtKB-KW"/>
</dbReference>
<protein>
    <recommendedName>
        <fullName evidence="6">RNA polymerase sigma factor</fullName>
    </recommendedName>
</protein>
<dbReference type="InterPro" id="IPR000838">
    <property type="entry name" value="RNA_pol_sigma70_ECF_CS"/>
</dbReference>
<dbReference type="Proteomes" id="UP000182257">
    <property type="component" value="Unassembled WGS sequence"/>
</dbReference>
<keyword evidence="2 6" id="KW-0805">Transcription regulation</keyword>
<dbReference type="InterPro" id="IPR013325">
    <property type="entry name" value="RNA_pol_sigma_r2"/>
</dbReference>
<keyword evidence="3 6" id="KW-0731">Sigma factor</keyword>
<dbReference type="PANTHER" id="PTHR43133:SF51">
    <property type="entry name" value="RNA POLYMERASE SIGMA FACTOR"/>
    <property type="match status" value="1"/>
</dbReference>
<comment type="similarity">
    <text evidence="1 6">Belongs to the sigma-70 factor family. ECF subfamily.</text>
</comment>
<evidence type="ECO:0000313" key="9">
    <source>
        <dbReference type="EMBL" id="SEA92922.1"/>
    </source>
</evidence>
<evidence type="ECO:0000256" key="1">
    <source>
        <dbReference type="ARBA" id="ARBA00010641"/>
    </source>
</evidence>
<evidence type="ECO:0000256" key="3">
    <source>
        <dbReference type="ARBA" id="ARBA00023082"/>
    </source>
</evidence>
<dbReference type="PROSITE" id="PS01063">
    <property type="entry name" value="SIGMA70_ECF"/>
    <property type="match status" value="1"/>
</dbReference>
<dbReference type="GO" id="GO:0003677">
    <property type="term" value="F:DNA binding"/>
    <property type="evidence" value="ECO:0007669"/>
    <property type="project" value="UniProtKB-KW"/>
</dbReference>
<dbReference type="InterPro" id="IPR013249">
    <property type="entry name" value="RNA_pol_sigma70_r4_t2"/>
</dbReference>
<accession>A0A1H4F8V6</accession>
<dbReference type="InterPro" id="IPR014284">
    <property type="entry name" value="RNA_pol_sigma-70_dom"/>
</dbReference>
<evidence type="ECO:0000256" key="4">
    <source>
        <dbReference type="ARBA" id="ARBA00023125"/>
    </source>
</evidence>
<evidence type="ECO:0000259" key="8">
    <source>
        <dbReference type="Pfam" id="PF08281"/>
    </source>
</evidence>
<reference evidence="9 10" key="1">
    <citation type="submission" date="2016-10" db="EMBL/GenBank/DDBJ databases">
        <authorList>
            <person name="de Groot N.N."/>
        </authorList>
    </citation>
    <scope>NUCLEOTIDE SEQUENCE [LARGE SCALE GENOMIC DNA]</scope>
    <source>
        <strain evidence="9 10">D31d</strain>
    </source>
</reference>
<dbReference type="AlphaFoldDB" id="A0A1H4F8V6"/>
<dbReference type="Pfam" id="PF08281">
    <property type="entry name" value="Sigma70_r4_2"/>
    <property type="match status" value="1"/>
</dbReference>
<dbReference type="InterPro" id="IPR039425">
    <property type="entry name" value="RNA_pol_sigma-70-like"/>
</dbReference>
<gene>
    <name evidence="9" type="ORF">SAMN05216462_3163</name>
</gene>
<organism evidence="9 10">
    <name type="scientific">Xylanibacter ruminicola</name>
    <name type="common">Prevotella ruminicola</name>
    <dbReference type="NCBI Taxonomy" id="839"/>
    <lineage>
        <taxon>Bacteria</taxon>
        <taxon>Pseudomonadati</taxon>
        <taxon>Bacteroidota</taxon>
        <taxon>Bacteroidia</taxon>
        <taxon>Bacteroidales</taxon>
        <taxon>Prevotellaceae</taxon>
        <taxon>Xylanibacter</taxon>
    </lineage>
</organism>
<keyword evidence="5 6" id="KW-0804">Transcription</keyword>
<dbReference type="InterPro" id="IPR007627">
    <property type="entry name" value="RNA_pol_sigma70_r2"/>
</dbReference>
<dbReference type="InterPro" id="IPR013324">
    <property type="entry name" value="RNA_pol_sigma_r3/r4-like"/>
</dbReference>
<evidence type="ECO:0000256" key="5">
    <source>
        <dbReference type="ARBA" id="ARBA00023163"/>
    </source>
</evidence>
<proteinExistence type="inferred from homology"/>
<dbReference type="CDD" id="cd06171">
    <property type="entry name" value="Sigma70_r4"/>
    <property type="match status" value="1"/>
</dbReference>
<dbReference type="EMBL" id="FNRF01000007">
    <property type="protein sequence ID" value="SEA92922.1"/>
    <property type="molecule type" value="Genomic_DNA"/>
</dbReference>
<dbReference type="NCBIfam" id="TIGR02937">
    <property type="entry name" value="sigma70-ECF"/>
    <property type="match status" value="1"/>
</dbReference>
<dbReference type="InterPro" id="IPR036388">
    <property type="entry name" value="WH-like_DNA-bd_sf"/>
</dbReference>
<dbReference type="SUPFAM" id="SSF88659">
    <property type="entry name" value="Sigma3 and sigma4 domains of RNA polymerase sigma factors"/>
    <property type="match status" value="1"/>
</dbReference>
<dbReference type="Gene3D" id="1.10.1740.10">
    <property type="match status" value="1"/>
</dbReference>
<evidence type="ECO:0000256" key="2">
    <source>
        <dbReference type="ARBA" id="ARBA00023015"/>
    </source>
</evidence>
<feature type="domain" description="RNA polymerase sigma-70 region 2" evidence="7">
    <location>
        <begin position="29"/>
        <end position="95"/>
    </location>
</feature>
<evidence type="ECO:0000256" key="6">
    <source>
        <dbReference type="RuleBase" id="RU000716"/>
    </source>
</evidence>
<sequence>MTIEMASLGDIALVTQVAVFHNKQAFDQLVRKYQSPVRRFFLNQTLGDEQLSDDLAQETFIKAYVNIAKFRGMSSFSTWLMRIAYNVFYDQVRSKHQTDDIEDSTAAMRQTASTGDSNIKMDVHAAMALLKPDERTCITLQLIDGYPIDEISKITGIAENTVKSHLKRGKDKMANYLRENGYGG</sequence>
<dbReference type="Gene3D" id="1.10.10.10">
    <property type="entry name" value="Winged helix-like DNA-binding domain superfamily/Winged helix DNA-binding domain"/>
    <property type="match status" value="1"/>
</dbReference>
<dbReference type="SUPFAM" id="SSF88946">
    <property type="entry name" value="Sigma2 domain of RNA polymerase sigma factors"/>
    <property type="match status" value="1"/>
</dbReference>
<keyword evidence="4 6" id="KW-0238">DNA-binding</keyword>
<feature type="domain" description="RNA polymerase sigma factor 70 region 4 type 2" evidence="8">
    <location>
        <begin position="121"/>
        <end position="173"/>
    </location>
</feature>
<evidence type="ECO:0000259" key="7">
    <source>
        <dbReference type="Pfam" id="PF04542"/>
    </source>
</evidence>
<dbReference type="PANTHER" id="PTHR43133">
    <property type="entry name" value="RNA POLYMERASE ECF-TYPE SIGMA FACTO"/>
    <property type="match status" value="1"/>
</dbReference>
<name>A0A1H4F8V6_XYLRU</name>
<evidence type="ECO:0000313" key="10">
    <source>
        <dbReference type="Proteomes" id="UP000182257"/>
    </source>
</evidence>
<dbReference type="GO" id="GO:0006352">
    <property type="term" value="P:DNA-templated transcription initiation"/>
    <property type="evidence" value="ECO:0007669"/>
    <property type="project" value="InterPro"/>
</dbReference>